<gene>
    <name evidence="4" type="ORF">BJ125_11224</name>
    <name evidence="5" type="ORF">SAMN05892882_11224</name>
</gene>
<dbReference type="EMBL" id="QRDT01000012">
    <property type="protein sequence ID" value="RED32547.1"/>
    <property type="molecule type" value="Genomic_DNA"/>
</dbReference>
<keyword evidence="3" id="KW-0732">Signal</keyword>
<dbReference type="EMBL" id="UFQQ01000012">
    <property type="protein sequence ID" value="SSW91442.1"/>
    <property type="molecule type" value="Genomic_DNA"/>
</dbReference>
<organism evidence="5 6">
    <name type="scientific">Rhodopseudomonas pentothenatexigens</name>
    <dbReference type="NCBI Taxonomy" id="999699"/>
    <lineage>
        <taxon>Bacteria</taxon>
        <taxon>Pseudomonadati</taxon>
        <taxon>Pseudomonadota</taxon>
        <taxon>Alphaproteobacteria</taxon>
        <taxon>Hyphomicrobiales</taxon>
        <taxon>Nitrobacteraceae</taxon>
        <taxon>Rhodopseudomonas</taxon>
    </lineage>
</organism>
<feature type="region of interest" description="Disordered" evidence="1">
    <location>
        <begin position="105"/>
        <end position="179"/>
    </location>
</feature>
<evidence type="ECO:0000313" key="4">
    <source>
        <dbReference type="EMBL" id="RED32547.1"/>
    </source>
</evidence>
<evidence type="ECO:0000256" key="2">
    <source>
        <dbReference type="SAM" id="Phobius"/>
    </source>
</evidence>
<evidence type="ECO:0000313" key="7">
    <source>
        <dbReference type="Proteomes" id="UP000256343"/>
    </source>
</evidence>
<feature type="region of interest" description="Disordered" evidence="1">
    <location>
        <begin position="320"/>
        <end position="366"/>
    </location>
</feature>
<reference evidence="4 7" key="2">
    <citation type="submission" date="2018-07" db="EMBL/GenBank/DDBJ databases">
        <title>Genomic Encyclopedia of Archaeal and Bacterial Type Strains, Phase II (KMG-II): from individual species to whole genera.</title>
        <authorList>
            <person name="Goeker M."/>
        </authorList>
    </citation>
    <scope>NUCLEOTIDE SEQUENCE [LARGE SCALE GENOMIC DNA]</scope>
    <source>
        <strain evidence="4 7">JA575</strain>
    </source>
</reference>
<feature type="chain" id="PRO_5016265544" description="Meckel syndrome type 1 protein" evidence="3">
    <location>
        <begin position="33"/>
        <end position="381"/>
    </location>
</feature>
<sequence length="381" mass="38762">MHNRSAKLLSAAGAGVIASLAVVAVVPAPARADTCLSAPNAPTPAGSHWFYRTDHANKRKCWYLRKVDATPAAAPADADAADGASVEAAPAPSVAKTKTVTATGAAQPAAVSQPTPSPLSPSVADARAEYAAPPQPRNAAPAAANSPFPDPVLAAPAEAPQQTAAPAPQTAPAAPPVTMKERWSEPAAANMPGATDATDRLRKAAKVTAKAAPTSSTDAAMSAGTIATLIGALLAALAVAGGIVAALVKFGRSEPVVRRDASERPDLWAGHSEPIDTGMYADDFRASPIDLDAPADAAIAPDQRPVPVQESEPPAWIRAARERHVANDTTRPSDAPAQRPAGDNAQPSRAPEASRAPAREPAPVTDEIEQLLALAQKRSAA</sequence>
<feature type="transmembrane region" description="Helical" evidence="2">
    <location>
        <begin position="226"/>
        <end position="248"/>
    </location>
</feature>
<name>A0A336JPG3_9BRAD</name>
<dbReference type="Proteomes" id="UP000252631">
    <property type="component" value="Unassembled WGS sequence"/>
</dbReference>
<keyword evidence="2" id="KW-1133">Transmembrane helix</keyword>
<dbReference type="Proteomes" id="UP000256343">
    <property type="component" value="Unassembled WGS sequence"/>
</dbReference>
<protein>
    <recommendedName>
        <fullName evidence="8">Meckel syndrome type 1 protein</fullName>
    </recommendedName>
</protein>
<keyword evidence="2" id="KW-0472">Membrane</keyword>
<dbReference type="OrthoDB" id="8138583at2"/>
<keyword evidence="7" id="KW-1185">Reference proteome</keyword>
<keyword evidence="2" id="KW-0812">Transmembrane</keyword>
<evidence type="ECO:0000313" key="5">
    <source>
        <dbReference type="EMBL" id="SSW91442.1"/>
    </source>
</evidence>
<evidence type="ECO:0000256" key="1">
    <source>
        <dbReference type="SAM" id="MobiDB-lite"/>
    </source>
</evidence>
<feature type="compositionally biased region" description="Low complexity" evidence="1">
    <location>
        <begin position="154"/>
        <end position="172"/>
    </location>
</feature>
<evidence type="ECO:0000313" key="6">
    <source>
        <dbReference type="Proteomes" id="UP000252631"/>
    </source>
</evidence>
<proteinExistence type="predicted"/>
<evidence type="ECO:0008006" key="8">
    <source>
        <dbReference type="Google" id="ProtNLM"/>
    </source>
</evidence>
<accession>A0A336JPG3</accession>
<dbReference type="AlphaFoldDB" id="A0A336JPG3"/>
<reference evidence="5 6" key="1">
    <citation type="submission" date="2017-08" db="EMBL/GenBank/DDBJ databases">
        <authorList>
            <person name="de Groot N.N."/>
        </authorList>
    </citation>
    <scope>NUCLEOTIDE SEQUENCE [LARGE SCALE GENOMIC DNA]</scope>
    <source>
        <strain evidence="5 6">JA575</strain>
    </source>
</reference>
<dbReference type="RefSeq" id="WP_114358482.1">
    <property type="nucleotide sequence ID" value="NZ_QRDT01000012.1"/>
</dbReference>
<feature type="signal peptide" evidence="3">
    <location>
        <begin position="1"/>
        <end position="32"/>
    </location>
</feature>
<feature type="compositionally biased region" description="Low complexity" evidence="1">
    <location>
        <begin position="137"/>
        <end position="147"/>
    </location>
</feature>
<feature type="compositionally biased region" description="Low complexity" evidence="1">
    <location>
        <begin position="347"/>
        <end position="363"/>
    </location>
</feature>
<evidence type="ECO:0000256" key="3">
    <source>
        <dbReference type="SAM" id="SignalP"/>
    </source>
</evidence>